<dbReference type="InterPro" id="IPR027417">
    <property type="entry name" value="P-loop_NTPase"/>
</dbReference>
<comment type="similarity">
    <text evidence="1">Belongs to the IS21/IS1162 putative ATP-binding protein family.</text>
</comment>
<dbReference type="SUPFAM" id="SSF52540">
    <property type="entry name" value="P-loop containing nucleoside triphosphate hydrolases"/>
    <property type="match status" value="1"/>
</dbReference>
<dbReference type="InterPro" id="IPR003593">
    <property type="entry name" value="AAA+_ATPase"/>
</dbReference>
<dbReference type="Proteomes" id="UP000274346">
    <property type="component" value="Chromosome"/>
</dbReference>
<dbReference type="GO" id="GO:0006260">
    <property type="term" value="P:DNA replication"/>
    <property type="evidence" value="ECO:0007669"/>
    <property type="project" value="TreeGrafter"/>
</dbReference>
<dbReference type="InterPro" id="IPR028350">
    <property type="entry name" value="DNAC/IstB-like"/>
</dbReference>
<name>A0A3P8KZL7_RAOTE</name>
<dbReference type="CDD" id="cd00009">
    <property type="entry name" value="AAA"/>
    <property type="match status" value="1"/>
</dbReference>
<proteinExistence type="inferred from homology"/>
<evidence type="ECO:0000256" key="3">
    <source>
        <dbReference type="ARBA" id="ARBA00022840"/>
    </source>
</evidence>
<dbReference type="KEGG" id="rtg:NCTC13098_04675"/>
<dbReference type="PIRSF" id="PIRSF003073">
    <property type="entry name" value="DNAC_TnpB_IstB"/>
    <property type="match status" value="1"/>
</dbReference>
<reference evidence="5 6" key="1">
    <citation type="submission" date="2018-12" db="EMBL/GenBank/DDBJ databases">
        <authorList>
            <consortium name="Pathogen Informatics"/>
        </authorList>
    </citation>
    <scope>NUCLEOTIDE SEQUENCE [LARGE SCALE GENOMIC DNA]</scope>
    <source>
        <strain evidence="5 6">NCTC13098</strain>
    </source>
</reference>
<accession>A0A3P8KZL7</accession>
<dbReference type="PANTHER" id="PTHR30050">
    <property type="entry name" value="CHROMOSOMAL REPLICATION INITIATOR PROTEIN DNAA"/>
    <property type="match status" value="1"/>
</dbReference>
<dbReference type="InterPro" id="IPR002611">
    <property type="entry name" value="IstB_ATP-bd"/>
</dbReference>
<sequence>MSNIHHLERSLRKLRLTRVGAEWHALEKRALAEGWTPSRYLLTLCNEELLWRESEKLRRYKKEARLPVAKTLGEYDFAQVPELNAAQFRQLCETTDWVDAGENVLLFGASGLGKSHLAAAIVDGVVGQGYRARFYSAGELLQELRKARAQLKLNELLLKLDRYRVIVVDDLGYVKRDNAETGVLFELIAHRYERGSLVITSNHPFSTWGSIFVDETMAVAAADRLIHHGYMFELKGESYRKKDGKGSNQRDLTSH</sequence>
<feature type="domain" description="AAA+ ATPase" evidence="4">
    <location>
        <begin position="100"/>
        <end position="232"/>
    </location>
</feature>
<dbReference type="SMART" id="SM00382">
    <property type="entry name" value="AAA"/>
    <property type="match status" value="1"/>
</dbReference>
<dbReference type="EMBL" id="LR131271">
    <property type="protein sequence ID" value="VDR28292.1"/>
    <property type="molecule type" value="Genomic_DNA"/>
</dbReference>
<evidence type="ECO:0000259" key="4">
    <source>
        <dbReference type="SMART" id="SM00382"/>
    </source>
</evidence>
<dbReference type="Pfam" id="PF01695">
    <property type="entry name" value="IstB_IS21"/>
    <property type="match status" value="1"/>
</dbReference>
<dbReference type="PANTHER" id="PTHR30050:SF4">
    <property type="entry name" value="ATP-BINDING PROTEIN RV3427C IN INSERTION SEQUENCE-RELATED"/>
    <property type="match status" value="1"/>
</dbReference>
<protein>
    <submittedName>
        <fullName evidence="5">Transposase</fullName>
    </submittedName>
</protein>
<dbReference type="AlphaFoldDB" id="A0A3P8KZL7"/>
<evidence type="ECO:0000256" key="1">
    <source>
        <dbReference type="ARBA" id="ARBA00008059"/>
    </source>
</evidence>
<dbReference type="InterPro" id="IPR047661">
    <property type="entry name" value="IstB"/>
</dbReference>
<organism evidence="5 6">
    <name type="scientific">Raoultella terrigena</name>
    <name type="common">Klebsiella terrigena</name>
    <dbReference type="NCBI Taxonomy" id="577"/>
    <lineage>
        <taxon>Bacteria</taxon>
        <taxon>Pseudomonadati</taxon>
        <taxon>Pseudomonadota</taxon>
        <taxon>Gammaproteobacteria</taxon>
        <taxon>Enterobacterales</taxon>
        <taxon>Enterobacteriaceae</taxon>
        <taxon>Klebsiella/Raoultella group</taxon>
        <taxon>Raoultella</taxon>
    </lineage>
</organism>
<dbReference type="NCBIfam" id="NF038214">
    <property type="entry name" value="IS21_help_AAA"/>
    <property type="match status" value="1"/>
</dbReference>
<gene>
    <name evidence="5" type="ORF">NCTC13098_04675</name>
</gene>
<evidence type="ECO:0000313" key="5">
    <source>
        <dbReference type="EMBL" id="VDR28292.1"/>
    </source>
</evidence>
<evidence type="ECO:0000256" key="2">
    <source>
        <dbReference type="ARBA" id="ARBA00022741"/>
    </source>
</evidence>
<keyword evidence="3" id="KW-0067">ATP-binding</keyword>
<keyword evidence="2" id="KW-0547">Nucleotide-binding</keyword>
<dbReference type="GO" id="GO:0005524">
    <property type="term" value="F:ATP binding"/>
    <property type="evidence" value="ECO:0007669"/>
    <property type="project" value="UniProtKB-KW"/>
</dbReference>
<dbReference type="Gene3D" id="3.40.50.300">
    <property type="entry name" value="P-loop containing nucleotide triphosphate hydrolases"/>
    <property type="match status" value="1"/>
</dbReference>
<evidence type="ECO:0000313" key="6">
    <source>
        <dbReference type="Proteomes" id="UP000274346"/>
    </source>
</evidence>